<feature type="compositionally biased region" description="Pro residues" evidence="1">
    <location>
        <begin position="297"/>
        <end position="311"/>
    </location>
</feature>
<feature type="compositionally biased region" description="Pro residues" evidence="1">
    <location>
        <begin position="185"/>
        <end position="205"/>
    </location>
</feature>
<dbReference type="Proteomes" id="UP001274896">
    <property type="component" value="Unassembled WGS sequence"/>
</dbReference>
<feature type="compositionally biased region" description="Low complexity" evidence="1">
    <location>
        <begin position="312"/>
        <end position="338"/>
    </location>
</feature>
<dbReference type="EMBL" id="JAUCMX010000140">
    <property type="protein sequence ID" value="KAK3506141.1"/>
    <property type="molecule type" value="Genomic_DNA"/>
</dbReference>
<comment type="caution">
    <text evidence="2">The sequence shown here is derived from an EMBL/GenBank/DDBJ whole genome shotgun (WGS) entry which is preliminary data.</text>
</comment>
<sequence>MAKIKELSKDTRNKIVDLHQAGKTESAIGDSMADSIETLFTHKVVDEGDDVTLSCKYKSSAATNNYLHWTSYPCEAECKVRKLQYESTICDSMADSIEPLFTHKVVDEERRRETFVFPQDELNYNRELHDYEDDDNWPAQQNEAGDVGEHEVWTRNPSPDRSPSPPIRGLSPIWTPSPVRSPFPLFTPSPVRSPSPLRIPSPDPIPCKESIPSFHPIPREESIPSLGPIPCKESIPSFHPIPREESIPSLDPIPCKESIPSFHPIPREESIPSLDPIPCKESIPSFHPIPHEDPSPVRIPSPLWTPSPVRSPSPLRTSSPVRSPSPLRRPAPSGSPRRLTVPPTRAHLHIDFDNIVAGQQYVPAMMTIPVPRQGIRRRRDEEDGEQEAPLSRRQHVDPDGEVDFITRPIQFPVRLIPIFKREM</sequence>
<proteinExistence type="predicted"/>
<feature type="region of interest" description="Disordered" evidence="1">
    <location>
        <begin position="185"/>
        <end position="227"/>
    </location>
</feature>
<keyword evidence="3" id="KW-1185">Reference proteome</keyword>
<dbReference type="AlphaFoldDB" id="A0AAE0PQ47"/>
<accession>A0AAE0PQ47</accession>
<reference evidence="2" key="1">
    <citation type="submission" date="2023-06" db="EMBL/GenBank/DDBJ databases">
        <title>Male Hemibagrus guttatus genome.</title>
        <authorList>
            <person name="Bian C."/>
        </authorList>
    </citation>
    <scope>NUCLEOTIDE SEQUENCE</scope>
    <source>
        <strain evidence="2">Male_cb2023</strain>
        <tissue evidence="2">Muscle</tissue>
    </source>
</reference>
<protein>
    <recommendedName>
        <fullName evidence="4">Ig-like domain-containing protein</fullName>
    </recommendedName>
</protein>
<evidence type="ECO:0000256" key="1">
    <source>
        <dbReference type="SAM" id="MobiDB-lite"/>
    </source>
</evidence>
<organism evidence="2 3">
    <name type="scientific">Hemibagrus guttatus</name>
    <dbReference type="NCBI Taxonomy" id="175788"/>
    <lineage>
        <taxon>Eukaryota</taxon>
        <taxon>Metazoa</taxon>
        <taxon>Chordata</taxon>
        <taxon>Craniata</taxon>
        <taxon>Vertebrata</taxon>
        <taxon>Euteleostomi</taxon>
        <taxon>Actinopterygii</taxon>
        <taxon>Neopterygii</taxon>
        <taxon>Teleostei</taxon>
        <taxon>Ostariophysi</taxon>
        <taxon>Siluriformes</taxon>
        <taxon>Bagridae</taxon>
        <taxon>Hemibagrus</taxon>
    </lineage>
</organism>
<evidence type="ECO:0008006" key="4">
    <source>
        <dbReference type="Google" id="ProtNLM"/>
    </source>
</evidence>
<evidence type="ECO:0000313" key="3">
    <source>
        <dbReference type="Proteomes" id="UP001274896"/>
    </source>
</evidence>
<feature type="region of interest" description="Disordered" evidence="1">
    <location>
        <begin position="372"/>
        <end position="399"/>
    </location>
</feature>
<feature type="region of interest" description="Disordered" evidence="1">
    <location>
        <begin position="282"/>
        <end position="344"/>
    </location>
</feature>
<dbReference type="Gene3D" id="1.10.10.10">
    <property type="entry name" value="Winged helix-like DNA-binding domain superfamily/Winged helix DNA-binding domain"/>
    <property type="match status" value="1"/>
</dbReference>
<evidence type="ECO:0000313" key="2">
    <source>
        <dbReference type="EMBL" id="KAK3506141.1"/>
    </source>
</evidence>
<dbReference type="InterPro" id="IPR036388">
    <property type="entry name" value="WH-like_DNA-bd_sf"/>
</dbReference>
<feature type="region of interest" description="Disordered" evidence="1">
    <location>
        <begin position="131"/>
        <end position="173"/>
    </location>
</feature>
<gene>
    <name evidence="2" type="ORF">QTP70_002542</name>
</gene>
<name>A0AAE0PQ47_9TELE</name>